<name>A0AAV8R4E3_ENSVE</name>
<keyword evidence="2" id="KW-1185">Reference proteome</keyword>
<dbReference type="AlphaFoldDB" id="A0AAV8R4E3"/>
<evidence type="ECO:0008006" key="3">
    <source>
        <dbReference type="Google" id="ProtNLM"/>
    </source>
</evidence>
<dbReference type="EMBL" id="JAQQAF010000004">
    <property type="protein sequence ID" value="KAJ8490498.1"/>
    <property type="molecule type" value="Genomic_DNA"/>
</dbReference>
<protein>
    <recommendedName>
        <fullName evidence="3">Copine C-terminal domain-containing protein</fullName>
    </recommendedName>
</protein>
<accession>A0AAV8R4E3</accession>
<comment type="caution">
    <text evidence="1">The sequence shown here is derived from an EMBL/GenBank/DDBJ whole genome shotgun (WGS) entry which is preliminary data.</text>
</comment>
<gene>
    <name evidence="1" type="ORF">OPV22_012219</name>
</gene>
<proteinExistence type="predicted"/>
<evidence type="ECO:0000313" key="2">
    <source>
        <dbReference type="Proteomes" id="UP001222027"/>
    </source>
</evidence>
<organism evidence="1 2">
    <name type="scientific">Ensete ventricosum</name>
    <name type="common">Abyssinian banana</name>
    <name type="synonym">Musa ensete</name>
    <dbReference type="NCBI Taxonomy" id="4639"/>
    <lineage>
        <taxon>Eukaryota</taxon>
        <taxon>Viridiplantae</taxon>
        <taxon>Streptophyta</taxon>
        <taxon>Embryophyta</taxon>
        <taxon>Tracheophyta</taxon>
        <taxon>Spermatophyta</taxon>
        <taxon>Magnoliopsida</taxon>
        <taxon>Liliopsida</taxon>
        <taxon>Zingiberales</taxon>
        <taxon>Musaceae</taxon>
        <taxon>Ensete</taxon>
    </lineage>
</organism>
<evidence type="ECO:0000313" key="1">
    <source>
        <dbReference type="EMBL" id="KAJ8490498.1"/>
    </source>
</evidence>
<dbReference type="Proteomes" id="UP001222027">
    <property type="component" value="Unassembled WGS sequence"/>
</dbReference>
<reference evidence="1 2" key="1">
    <citation type="submission" date="2022-12" db="EMBL/GenBank/DDBJ databases">
        <title>Chromosome-scale assembly of the Ensete ventricosum genome.</title>
        <authorList>
            <person name="Dussert Y."/>
            <person name="Stocks J."/>
            <person name="Wendawek A."/>
            <person name="Woldeyes F."/>
            <person name="Nichols R.A."/>
            <person name="Borrell J.S."/>
        </authorList>
    </citation>
    <scope>NUCLEOTIDE SEQUENCE [LARGE SCALE GENOMIC DNA]</scope>
    <source>
        <strain evidence="2">cv. Maze</strain>
        <tissue evidence="1">Seeds</tissue>
    </source>
</reference>
<sequence length="89" mass="9195">MAAPTGSIRTSSSKISYFSLQGFERSGKAAGDSCGSIAGGPGVFNHLKSFKHSPVLQSGFVAVQAIKETGDRFCEIILTLGDGTSPLES</sequence>